<accession>A0A819S6V5</accession>
<feature type="non-terminal residue" evidence="1">
    <location>
        <position position="1"/>
    </location>
</feature>
<dbReference type="Proteomes" id="UP000663874">
    <property type="component" value="Unassembled WGS sequence"/>
</dbReference>
<sequence length="105" mass="11755">GTMSKEYYHGDSNRDNHFWVYPKDKELITPRWDTYKASDICDNCTHIDTDSESQIETYQCNGHNNQSNISNLTTGANADAGVNDRISFESIIISFIAIDGGNLSS</sequence>
<organism evidence="1 2">
    <name type="scientific">Rotaria sordida</name>
    <dbReference type="NCBI Taxonomy" id="392033"/>
    <lineage>
        <taxon>Eukaryota</taxon>
        <taxon>Metazoa</taxon>
        <taxon>Spiralia</taxon>
        <taxon>Gnathifera</taxon>
        <taxon>Rotifera</taxon>
        <taxon>Eurotatoria</taxon>
        <taxon>Bdelloidea</taxon>
        <taxon>Philodinida</taxon>
        <taxon>Philodinidae</taxon>
        <taxon>Rotaria</taxon>
    </lineage>
</organism>
<gene>
    <name evidence="1" type="ORF">FNK824_LOCUS29044</name>
</gene>
<proteinExistence type="predicted"/>
<evidence type="ECO:0000313" key="2">
    <source>
        <dbReference type="Proteomes" id="UP000663874"/>
    </source>
</evidence>
<comment type="caution">
    <text evidence="1">The sequence shown here is derived from an EMBL/GenBank/DDBJ whole genome shotgun (WGS) entry which is preliminary data.</text>
</comment>
<dbReference type="AlphaFoldDB" id="A0A819S6V5"/>
<dbReference type="EMBL" id="CAJOBE010008251">
    <property type="protein sequence ID" value="CAF4057143.1"/>
    <property type="molecule type" value="Genomic_DNA"/>
</dbReference>
<protein>
    <submittedName>
        <fullName evidence="1">Uncharacterized protein</fullName>
    </submittedName>
</protein>
<reference evidence="1" key="1">
    <citation type="submission" date="2021-02" db="EMBL/GenBank/DDBJ databases">
        <authorList>
            <person name="Nowell W R."/>
        </authorList>
    </citation>
    <scope>NUCLEOTIDE SEQUENCE</scope>
</reference>
<name>A0A819S6V5_9BILA</name>
<evidence type="ECO:0000313" key="1">
    <source>
        <dbReference type="EMBL" id="CAF4057143.1"/>
    </source>
</evidence>